<evidence type="ECO:0000256" key="1">
    <source>
        <dbReference type="ARBA" id="ARBA00004442"/>
    </source>
</evidence>
<keyword evidence="3 6" id="KW-0732">Signal</keyword>
<dbReference type="Pfam" id="PF14322">
    <property type="entry name" value="SusD-like_3"/>
    <property type="match status" value="1"/>
</dbReference>
<dbReference type="PROSITE" id="PS51257">
    <property type="entry name" value="PROKAR_LIPOPROTEIN"/>
    <property type="match status" value="1"/>
</dbReference>
<comment type="caution">
    <text evidence="9">The sequence shown here is derived from an EMBL/GenBank/DDBJ whole genome shotgun (WGS) entry which is preliminary data.</text>
</comment>
<gene>
    <name evidence="9" type="ORF">GCM10022216_15750</name>
</gene>
<comment type="similarity">
    <text evidence="2">Belongs to the SusD family.</text>
</comment>
<dbReference type="InterPro" id="IPR012944">
    <property type="entry name" value="SusD_RagB_dom"/>
</dbReference>
<keyword evidence="10" id="KW-1185">Reference proteome</keyword>
<organism evidence="9 10">
    <name type="scientific">Sphingobacterium kyonggiense</name>
    <dbReference type="NCBI Taxonomy" id="714075"/>
    <lineage>
        <taxon>Bacteria</taxon>
        <taxon>Pseudomonadati</taxon>
        <taxon>Bacteroidota</taxon>
        <taxon>Sphingobacteriia</taxon>
        <taxon>Sphingobacteriales</taxon>
        <taxon>Sphingobacteriaceae</taxon>
        <taxon>Sphingobacterium</taxon>
    </lineage>
</organism>
<evidence type="ECO:0000256" key="5">
    <source>
        <dbReference type="ARBA" id="ARBA00023237"/>
    </source>
</evidence>
<sequence>MKLINKILVASGMFLSTGFFSSCSYLDMDSYFNDFTPLDSIFARQEYLERYLWGTAGLLPNEGALYGSSYGPYMTAVDEVMMSWKKAEYGGTFLTADEVTPFSTYYNNYERYYQGIRKCNTILGRIDEAKDLEALEKREILGLTYFLRGYFYYQLIQLYGPVPVLPDDPLEVDASIDNLSFERSTYDECVDYICNDMEQAFNFLEEKRAAAFFNRPTKYAAAAVISRVRLYQASPWFNGNKFYADWVGSDGKHLISQNYDEKKWALSALASLKIIESGQFNLHTVAADENTAVPKNTTASLAAFPNGIGGIDPYKSYAEMFNGETIDVRNPEIIYPAALDRNALSITFPLHMGGWNGLGVTQALVDGYYTNVGKDYETTADYFEPIGADSVFSNYTLKGTAARMFKNREPRFYASIGFSEAFWPANSLTNPSQNPEARTYQTITYYSNGNTAPQSSNPEDYNLTGYTMKKYTHPEDNLWSGGAVKTKTFPTFRYAEILLNYVEAINELNGSYSDESASTGIVYTVSRNTEHIVKYFNMIRFRAGLPGITVTDAQDKERIRELIKRERLVEFAHEGRRYHDVRRWGIAHLTENEPVRGMDVTKKNTERNLFYRVTNIQHKYAFRTFTHKMYFWPIPNSAITKNNKLTQNPGW</sequence>
<evidence type="ECO:0000259" key="7">
    <source>
        <dbReference type="Pfam" id="PF07980"/>
    </source>
</evidence>
<dbReference type="Gene3D" id="1.25.40.390">
    <property type="match status" value="1"/>
</dbReference>
<reference evidence="10" key="1">
    <citation type="journal article" date="2019" name="Int. J. Syst. Evol. Microbiol.">
        <title>The Global Catalogue of Microorganisms (GCM) 10K type strain sequencing project: providing services to taxonomists for standard genome sequencing and annotation.</title>
        <authorList>
            <consortium name="The Broad Institute Genomics Platform"/>
            <consortium name="The Broad Institute Genome Sequencing Center for Infectious Disease"/>
            <person name="Wu L."/>
            <person name="Ma J."/>
        </authorList>
    </citation>
    <scope>NUCLEOTIDE SEQUENCE [LARGE SCALE GENOMIC DNA]</scope>
    <source>
        <strain evidence="10">JCM 16704</strain>
    </source>
</reference>
<dbReference type="EMBL" id="BAAAZI010000006">
    <property type="protein sequence ID" value="GAA4138538.1"/>
    <property type="molecule type" value="Genomic_DNA"/>
</dbReference>
<feature type="domain" description="RagB/SusD" evidence="7">
    <location>
        <begin position="351"/>
        <end position="651"/>
    </location>
</feature>
<evidence type="ECO:0000256" key="3">
    <source>
        <dbReference type="ARBA" id="ARBA00022729"/>
    </source>
</evidence>
<dbReference type="SUPFAM" id="SSF48452">
    <property type="entry name" value="TPR-like"/>
    <property type="match status" value="1"/>
</dbReference>
<evidence type="ECO:0000313" key="9">
    <source>
        <dbReference type="EMBL" id="GAA4138538.1"/>
    </source>
</evidence>
<evidence type="ECO:0000256" key="2">
    <source>
        <dbReference type="ARBA" id="ARBA00006275"/>
    </source>
</evidence>
<evidence type="ECO:0000313" key="10">
    <source>
        <dbReference type="Proteomes" id="UP001500101"/>
    </source>
</evidence>
<evidence type="ECO:0000259" key="8">
    <source>
        <dbReference type="Pfam" id="PF14322"/>
    </source>
</evidence>
<keyword evidence="4" id="KW-0472">Membrane</keyword>
<accession>A0ABP7YMQ6</accession>
<evidence type="ECO:0000256" key="6">
    <source>
        <dbReference type="SAM" id="SignalP"/>
    </source>
</evidence>
<dbReference type="InterPro" id="IPR033985">
    <property type="entry name" value="SusD-like_N"/>
</dbReference>
<protein>
    <submittedName>
        <fullName evidence="9">RagB/SusD family nutrient uptake outer membrane protein</fullName>
    </submittedName>
</protein>
<feature type="domain" description="SusD-like N-terminal" evidence="8">
    <location>
        <begin position="25"/>
        <end position="230"/>
    </location>
</feature>
<feature type="chain" id="PRO_5046217866" evidence="6">
    <location>
        <begin position="22"/>
        <end position="651"/>
    </location>
</feature>
<dbReference type="InterPro" id="IPR011990">
    <property type="entry name" value="TPR-like_helical_dom_sf"/>
</dbReference>
<dbReference type="RefSeq" id="WP_344674078.1">
    <property type="nucleotide sequence ID" value="NZ_BAAAZI010000006.1"/>
</dbReference>
<proteinExistence type="inferred from homology"/>
<evidence type="ECO:0000256" key="4">
    <source>
        <dbReference type="ARBA" id="ARBA00023136"/>
    </source>
</evidence>
<keyword evidence="5" id="KW-0998">Cell outer membrane</keyword>
<feature type="signal peptide" evidence="6">
    <location>
        <begin position="1"/>
        <end position="21"/>
    </location>
</feature>
<name>A0ABP7YMQ6_9SPHI</name>
<comment type="subcellular location">
    <subcellularLocation>
        <location evidence="1">Cell outer membrane</location>
    </subcellularLocation>
</comment>
<dbReference type="Pfam" id="PF07980">
    <property type="entry name" value="SusD_RagB"/>
    <property type="match status" value="1"/>
</dbReference>
<dbReference type="Proteomes" id="UP001500101">
    <property type="component" value="Unassembled WGS sequence"/>
</dbReference>